<dbReference type="Proteomes" id="UP000267164">
    <property type="component" value="Chromosome"/>
</dbReference>
<dbReference type="KEGG" id="nyu:D7D52_28305"/>
<dbReference type="InterPro" id="IPR051200">
    <property type="entry name" value="Host-pathogen_enzymatic-act"/>
</dbReference>
<evidence type="ECO:0000313" key="1">
    <source>
        <dbReference type="EMBL" id="AYF77066.1"/>
    </source>
</evidence>
<organism evidence="1 2">
    <name type="scientific">Nocardia yunnanensis</name>
    <dbReference type="NCBI Taxonomy" id="2382165"/>
    <lineage>
        <taxon>Bacteria</taxon>
        <taxon>Bacillati</taxon>
        <taxon>Actinomycetota</taxon>
        <taxon>Actinomycetes</taxon>
        <taxon>Mycobacteriales</taxon>
        <taxon>Nocardiaceae</taxon>
        <taxon>Nocardia</taxon>
    </lineage>
</organism>
<dbReference type="InterPro" id="IPR015943">
    <property type="entry name" value="WD40/YVTN_repeat-like_dom_sf"/>
</dbReference>
<accession>A0A386ZHU9</accession>
<protein>
    <recommendedName>
        <fullName evidence="3">YncE family protein</fullName>
    </recommendedName>
</protein>
<dbReference type="PANTHER" id="PTHR47197">
    <property type="entry name" value="PROTEIN NIRF"/>
    <property type="match status" value="1"/>
</dbReference>
<dbReference type="PANTHER" id="PTHR47197:SF3">
    <property type="entry name" value="DIHYDRO-HEME D1 DEHYDROGENASE"/>
    <property type="match status" value="1"/>
</dbReference>
<dbReference type="SUPFAM" id="SSF50974">
    <property type="entry name" value="Nitrous oxide reductase, N-terminal domain"/>
    <property type="match status" value="1"/>
</dbReference>
<dbReference type="OrthoDB" id="4547671at2"/>
<proteinExistence type="predicted"/>
<reference evidence="1 2" key="1">
    <citation type="submission" date="2018-09" db="EMBL/GenBank/DDBJ databases">
        <title>Nocardia yunnanensis sp. nov., an actinomycete isolated from a soil sample.</title>
        <authorList>
            <person name="Zhang J."/>
        </authorList>
    </citation>
    <scope>NUCLEOTIDE SEQUENCE [LARGE SCALE GENOMIC DNA]</scope>
    <source>
        <strain evidence="1 2">CFHS0054</strain>
    </source>
</reference>
<sequence>MAVDSFAHKAIVANTSDGTVAVVDLVAQSLEATIPVGPNLRPTGVAVDPGLRFAYVVSSKESVDNSSTLSIIDLSVNRVTATIPTGKNSSGVAVDTGTHTVFVVDTDDSKAPAALSNHSFLTIVDPVRQTIVDTVQAGIQAMSMVIDPVTHYGYLASYSDASVVVVDTVTHTVDGSIPVGSMPYAVALDTSAHTLYVPSAAGVALIDTTSRARTAVIDPGCDVHAITVDPTVHRAYTACLLDNHVQVIDPVSGAVAESLEVKTSHGLAVDPKTHTLYVHGIDKLAVIKR</sequence>
<dbReference type="AlphaFoldDB" id="A0A386ZHU9"/>
<name>A0A386ZHU9_9NOCA</name>
<dbReference type="InterPro" id="IPR011045">
    <property type="entry name" value="N2O_reductase_N"/>
</dbReference>
<dbReference type="RefSeq" id="WP_120741202.1">
    <property type="nucleotide sequence ID" value="NZ_CP032568.1"/>
</dbReference>
<evidence type="ECO:0008006" key="3">
    <source>
        <dbReference type="Google" id="ProtNLM"/>
    </source>
</evidence>
<gene>
    <name evidence="1" type="ORF">D7D52_28305</name>
</gene>
<keyword evidence="2" id="KW-1185">Reference proteome</keyword>
<dbReference type="EMBL" id="CP032568">
    <property type="protein sequence ID" value="AYF77066.1"/>
    <property type="molecule type" value="Genomic_DNA"/>
</dbReference>
<evidence type="ECO:0000313" key="2">
    <source>
        <dbReference type="Proteomes" id="UP000267164"/>
    </source>
</evidence>
<dbReference type="Gene3D" id="2.130.10.10">
    <property type="entry name" value="YVTN repeat-like/Quinoprotein amine dehydrogenase"/>
    <property type="match status" value="2"/>
</dbReference>